<dbReference type="InterPro" id="IPR011009">
    <property type="entry name" value="Kinase-like_dom_sf"/>
</dbReference>
<sequence length="338" mass="35877">MRDDPGLDLGAIAACLAANYGVCVASMAYLPIGYDYAAFVYRVVAEDGAVWFLKIRSGPVFEPGLAVPAALTEAGVPNVLAPLRTRAGDLWCRLGDFAAILYPFVPGENAMDAGLDDGQWRTFGATLRAVHDSGLHGRFRDRLAAETFALPSAAVAREVGAVVEAGGFAGAAARFAAAWREHAARIEWVLARAGALGRELAARSWDPVLCHADIHAANLLVGADGRIYLVDWDGPKIAPRERDLLFVVGSTIARVVEPREEALFFAGYGPVAVDPVCLAFYRYERVIEDIGEFGKTILLDPTLSEDARAAAAELAIGNLAPGGPIEAAETVLQTWSAG</sequence>
<gene>
    <name evidence="2" type="ORF">AVDCRST_MAG73-55</name>
</gene>
<name>A0A6J4TB47_9BACT</name>
<accession>A0A6J4TB47</accession>
<dbReference type="EMBL" id="CADCWE010000004">
    <property type="protein sequence ID" value="CAA9518725.1"/>
    <property type="molecule type" value="Genomic_DNA"/>
</dbReference>
<evidence type="ECO:0000259" key="1">
    <source>
        <dbReference type="Pfam" id="PF01636"/>
    </source>
</evidence>
<feature type="domain" description="Aminoglycoside phosphotransferase" evidence="1">
    <location>
        <begin position="37"/>
        <end position="269"/>
    </location>
</feature>
<dbReference type="Gene3D" id="1.10.510.10">
    <property type="entry name" value="Transferase(Phosphotransferase) domain 1"/>
    <property type="match status" value="1"/>
</dbReference>
<proteinExistence type="predicted"/>
<organism evidence="2">
    <name type="scientific">uncultured Thermomicrobiales bacterium</name>
    <dbReference type="NCBI Taxonomy" id="1645740"/>
    <lineage>
        <taxon>Bacteria</taxon>
        <taxon>Pseudomonadati</taxon>
        <taxon>Thermomicrobiota</taxon>
        <taxon>Thermomicrobia</taxon>
        <taxon>Thermomicrobiales</taxon>
        <taxon>environmental samples</taxon>
    </lineage>
</organism>
<dbReference type="Gene3D" id="3.30.200.20">
    <property type="entry name" value="Phosphorylase Kinase, domain 1"/>
    <property type="match status" value="1"/>
</dbReference>
<reference evidence="2" key="1">
    <citation type="submission" date="2020-02" db="EMBL/GenBank/DDBJ databases">
        <authorList>
            <person name="Meier V. D."/>
        </authorList>
    </citation>
    <scope>NUCLEOTIDE SEQUENCE</scope>
    <source>
        <strain evidence="2">AVDCRST_MAG73</strain>
    </source>
</reference>
<dbReference type="SUPFAM" id="SSF56112">
    <property type="entry name" value="Protein kinase-like (PK-like)"/>
    <property type="match status" value="1"/>
</dbReference>
<dbReference type="Pfam" id="PF01636">
    <property type="entry name" value="APH"/>
    <property type="match status" value="1"/>
</dbReference>
<dbReference type="Gene3D" id="1.20.58.840">
    <property type="match status" value="1"/>
</dbReference>
<evidence type="ECO:0000313" key="2">
    <source>
        <dbReference type="EMBL" id="CAA9518725.1"/>
    </source>
</evidence>
<dbReference type="AlphaFoldDB" id="A0A6J4TB47"/>
<protein>
    <recommendedName>
        <fullName evidence="1">Aminoglycoside phosphotransferase domain-containing protein</fullName>
    </recommendedName>
</protein>
<dbReference type="InterPro" id="IPR002575">
    <property type="entry name" value="Aminoglycoside_PTrfase"/>
</dbReference>